<evidence type="ECO:0000256" key="1">
    <source>
        <dbReference type="ARBA" id="ARBA00023015"/>
    </source>
</evidence>
<name>A0A229UKW5_9BACL</name>
<dbReference type="AlphaFoldDB" id="A0A229UKW5"/>
<proteinExistence type="predicted"/>
<dbReference type="Pfam" id="PF01638">
    <property type="entry name" value="HxlR"/>
    <property type="match status" value="1"/>
</dbReference>
<reference evidence="5 6" key="1">
    <citation type="submission" date="2017-07" db="EMBL/GenBank/DDBJ databases">
        <title>Genome sequencing and assembly of Paenibacillus rigui.</title>
        <authorList>
            <person name="Mayilraj S."/>
        </authorList>
    </citation>
    <scope>NUCLEOTIDE SEQUENCE [LARGE SCALE GENOMIC DNA]</scope>
    <source>
        <strain evidence="5 6">JCM 16352</strain>
    </source>
</reference>
<dbReference type="RefSeq" id="WP_094017190.1">
    <property type="nucleotide sequence ID" value="NZ_NMQW01000036.1"/>
</dbReference>
<gene>
    <name evidence="5" type="ORF">CF651_22795</name>
</gene>
<dbReference type="InterPro" id="IPR002577">
    <property type="entry name" value="HTH_HxlR"/>
</dbReference>
<accession>A0A229UKW5</accession>
<feature type="domain" description="HTH hxlR-type" evidence="4">
    <location>
        <begin position="8"/>
        <end position="107"/>
    </location>
</feature>
<dbReference type="SUPFAM" id="SSF46785">
    <property type="entry name" value="Winged helix' DNA-binding domain"/>
    <property type="match status" value="1"/>
</dbReference>
<dbReference type="OrthoDB" id="9791143at2"/>
<evidence type="ECO:0000256" key="2">
    <source>
        <dbReference type="ARBA" id="ARBA00023125"/>
    </source>
</evidence>
<evidence type="ECO:0000256" key="3">
    <source>
        <dbReference type="ARBA" id="ARBA00023163"/>
    </source>
</evidence>
<dbReference type="Gene3D" id="1.10.10.10">
    <property type="entry name" value="Winged helix-like DNA-binding domain superfamily/Winged helix DNA-binding domain"/>
    <property type="match status" value="1"/>
</dbReference>
<evidence type="ECO:0000313" key="5">
    <source>
        <dbReference type="EMBL" id="OXM83944.1"/>
    </source>
</evidence>
<keyword evidence="3" id="KW-0804">Transcription</keyword>
<dbReference type="Proteomes" id="UP000215509">
    <property type="component" value="Unassembled WGS sequence"/>
</dbReference>
<dbReference type="PROSITE" id="PS51118">
    <property type="entry name" value="HTH_HXLR"/>
    <property type="match status" value="1"/>
</dbReference>
<evidence type="ECO:0000259" key="4">
    <source>
        <dbReference type="PROSITE" id="PS51118"/>
    </source>
</evidence>
<dbReference type="PANTHER" id="PTHR33204">
    <property type="entry name" value="TRANSCRIPTIONAL REGULATOR, MARR FAMILY"/>
    <property type="match status" value="1"/>
</dbReference>
<dbReference type="EMBL" id="NMQW01000036">
    <property type="protein sequence ID" value="OXM83944.1"/>
    <property type="molecule type" value="Genomic_DNA"/>
</dbReference>
<keyword evidence="6" id="KW-1185">Reference proteome</keyword>
<sequence>MEKIPELCHVDDALSILSGKWKPIILLHLLHKGTLRFNTLKRSVPGITQKMLTVQLRELEDEDIIRRVVFPEIPPKVEYSMTDYGRSLEPVLEAMHQWGTRHSLRKQEKKDC</sequence>
<evidence type="ECO:0000313" key="6">
    <source>
        <dbReference type="Proteomes" id="UP000215509"/>
    </source>
</evidence>
<dbReference type="InterPro" id="IPR036388">
    <property type="entry name" value="WH-like_DNA-bd_sf"/>
</dbReference>
<keyword evidence="2" id="KW-0238">DNA-binding</keyword>
<dbReference type="PANTHER" id="PTHR33204:SF29">
    <property type="entry name" value="TRANSCRIPTIONAL REGULATOR"/>
    <property type="match status" value="1"/>
</dbReference>
<keyword evidence="1" id="KW-0805">Transcription regulation</keyword>
<organism evidence="5 6">
    <name type="scientific">Paenibacillus rigui</name>
    <dbReference type="NCBI Taxonomy" id="554312"/>
    <lineage>
        <taxon>Bacteria</taxon>
        <taxon>Bacillati</taxon>
        <taxon>Bacillota</taxon>
        <taxon>Bacilli</taxon>
        <taxon>Bacillales</taxon>
        <taxon>Paenibacillaceae</taxon>
        <taxon>Paenibacillus</taxon>
    </lineage>
</organism>
<comment type="caution">
    <text evidence="5">The sequence shown here is derived from an EMBL/GenBank/DDBJ whole genome shotgun (WGS) entry which is preliminary data.</text>
</comment>
<dbReference type="GO" id="GO:0003677">
    <property type="term" value="F:DNA binding"/>
    <property type="evidence" value="ECO:0007669"/>
    <property type="project" value="UniProtKB-KW"/>
</dbReference>
<protein>
    <submittedName>
        <fullName evidence="5">Transcriptional regulator</fullName>
    </submittedName>
</protein>
<dbReference type="InterPro" id="IPR036390">
    <property type="entry name" value="WH_DNA-bd_sf"/>
</dbReference>